<gene>
    <name evidence="2" type="primary">yidD</name>
    <name evidence="2" type="ORF">JF625_26525</name>
</gene>
<comment type="caution">
    <text evidence="2">The sequence shown here is derived from an EMBL/GenBank/DDBJ whole genome shotgun (WGS) entry which is preliminary data.</text>
</comment>
<dbReference type="NCBIfam" id="TIGR00278">
    <property type="entry name" value="membrane protein insertion efficiency factor YidD"/>
    <property type="match status" value="1"/>
</dbReference>
<protein>
    <recommendedName>
        <fullName evidence="1">Putative membrane protein insertion efficiency factor</fullName>
    </recommendedName>
</protein>
<evidence type="ECO:0000256" key="1">
    <source>
        <dbReference type="HAMAP-Rule" id="MF_00386"/>
    </source>
</evidence>
<accession>A0A952FUP8</accession>
<dbReference type="HAMAP" id="MF_00386">
    <property type="entry name" value="UPF0161_YidD"/>
    <property type="match status" value="1"/>
</dbReference>
<sequence>MSPLAHAMRALVIGYRYSLSALIGRQCRFAPTCSAYAIEAIERHGAIAGGWLALRRIARCHPWGGSGYDPVPDTLTKDAGGSGRDACCGGAARSTDT</sequence>
<proteinExistence type="inferred from homology"/>
<reference evidence="2" key="1">
    <citation type="submission" date="2020-06" db="EMBL/GenBank/DDBJ databases">
        <title>Stable isotope informed genome-resolved metagenomics uncovers potential trophic interactions in rhizosphere soil.</title>
        <authorList>
            <person name="Starr E.P."/>
            <person name="Shi S."/>
            <person name="Blazewicz S.J."/>
            <person name="Koch B.J."/>
            <person name="Probst A.J."/>
            <person name="Hungate B.A."/>
            <person name="Pett-Ridge J."/>
            <person name="Firestone M.K."/>
            <person name="Banfield J.F."/>
        </authorList>
    </citation>
    <scope>NUCLEOTIDE SEQUENCE</scope>
    <source>
        <strain evidence="2">YM_69_17</strain>
    </source>
</reference>
<name>A0A952FUP8_9PROT</name>
<comment type="similarity">
    <text evidence="1">Belongs to the UPF0161 family.</text>
</comment>
<evidence type="ECO:0000313" key="3">
    <source>
        <dbReference type="Proteomes" id="UP000700706"/>
    </source>
</evidence>
<keyword evidence="1" id="KW-1003">Cell membrane</keyword>
<dbReference type="GO" id="GO:0005886">
    <property type="term" value="C:plasma membrane"/>
    <property type="evidence" value="ECO:0007669"/>
    <property type="project" value="UniProtKB-SubCell"/>
</dbReference>
<dbReference type="Proteomes" id="UP000700706">
    <property type="component" value="Unassembled WGS sequence"/>
</dbReference>
<dbReference type="SMART" id="SM01234">
    <property type="entry name" value="Haemolytic"/>
    <property type="match status" value="1"/>
</dbReference>
<dbReference type="PANTHER" id="PTHR33383:SF1">
    <property type="entry name" value="MEMBRANE PROTEIN INSERTION EFFICIENCY FACTOR-RELATED"/>
    <property type="match status" value="1"/>
</dbReference>
<keyword evidence="1" id="KW-0472">Membrane</keyword>
<dbReference type="AlphaFoldDB" id="A0A952FUP8"/>
<dbReference type="InterPro" id="IPR002696">
    <property type="entry name" value="Membr_insert_effic_factor_YidD"/>
</dbReference>
<comment type="function">
    <text evidence="1">Could be involved in insertion of integral membrane proteins into the membrane.</text>
</comment>
<organism evidence="2 3">
    <name type="scientific">Inquilinus limosus</name>
    <dbReference type="NCBI Taxonomy" id="171674"/>
    <lineage>
        <taxon>Bacteria</taxon>
        <taxon>Pseudomonadati</taxon>
        <taxon>Pseudomonadota</taxon>
        <taxon>Alphaproteobacteria</taxon>
        <taxon>Rhodospirillales</taxon>
        <taxon>Rhodospirillaceae</taxon>
        <taxon>Inquilinus</taxon>
    </lineage>
</organism>
<dbReference type="PANTHER" id="PTHR33383">
    <property type="entry name" value="MEMBRANE PROTEIN INSERTION EFFICIENCY FACTOR-RELATED"/>
    <property type="match status" value="1"/>
</dbReference>
<dbReference type="Pfam" id="PF01809">
    <property type="entry name" value="YidD"/>
    <property type="match status" value="1"/>
</dbReference>
<evidence type="ECO:0000313" key="2">
    <source>
        <dbReference type="EMBL" id="MBW8728689.1"/>
    </source>
</evidence>
<comment type="subcellular location">
    <subcellularLocation>
        <location evidence="1">Cell membrane</location>
        <topology evidence="1">Peripheral membrane protein</topology>
        <orientation evidence="1">Cytoplasmic side</orientation>
    </subcellularLocation>
</comment>
<dbReference type="EMBL" id="JAEKLZ010000441">
    <property type="protein sequence ID" value="MBW8728689.1"/>
    <property type="molecule type" value="Genomic_DNA"/>
</dbReference>